<evidence type="ECO:0000256" key="1">
    <source>
        <dbReference type="SAM" id="MobiDB-lite"/>
    </source>
</evidence>
<protein>
    <submittedName>
        <fullName evidence="2">Uncharacterized protein</fullName>
    </submittedName>
</protein>
<dbReference type="AlphaFoldDB" id="A0A6V7V6M3"/>
<dbReference type="EMBL" id="CAJEWN010000169">
    <property type="protein sequence ID" value="CAD2170452.1"/>
    <property type="molecule type" value="Genomic_DNA"/>
</dbReference>
<comment type="caution">
    <text evidence="2">The sequence shown here is derived from an EMBL/GenBank/DDBJ whole genome shotgun (WGS) entry which is preliminary data.</text>
</comment>
<dbReference type="Proteomes" id="UP000580250">
    <property type="component" value="Unassembled WGS sequence"/>
</dbReference>
<feature type="compositionally biased region" description="Low complexity" evidence="1">
    <location>
        <begin position="73"/>
        <end position="85"/>
    </location>
</feature>
<organism evidence="2 3">
    <name type="scientific">Meloidogyne enterolobii</name>
    <name type="common">Root-knot nematode worm</name>
    <name type="synonym">Meloidogyne mayaguensis</name>
    <dbReference type="NCBI Taxonomy" id="390850"/>
    <lineage>
        <taxon>Eukaryota</taxon>
        <taxon>Metazoa</taxon>
        <taxon>Ecdysozoa</taxon>
        <taxon>Nematoda</taxon>
        <taxon>Chromadorea</taxon>
        <taxon>Rhabditida</taxon>
        <taxon>Tylenchina</taxon>
        <taxon>Tylenchomorpha</taxon>
        <taxon>Tylenchoidea</taxon>
        <taxon>Meloidogynidae</taxon>
        <taxon>Meloidogyninae</taxon>
        <taxon>Meloidogyne</taxon>
    </lineage>
</organism>
<gene>
    <name evidence="2" type="ORF">MENT_LOCUS21859</name>
</gene>
<proteinExistence type="predicted"/>
<reference evidence="2 3" key="1">
    <citation type="submission" date="2020-08" db="EMBL/GenBank/DDBJ databases">
        <authorList>
            <person name="Koutsovoulos G."/>
            <person name="Danchin GJ E."/>
        </authorList>
    </citation>
    <scope>NUCLEOTIDE SEQUENCE [LARGE SCALE GENOMIC DNA]</scope>
</reference>
<name>A0A6V7V6M3_MELEN</name>
<feature type="compositionally biased region" description="Acidic residues" evidence="1">
    <location>
        <begin position="15"/>
        <end position="37"/>
    </location>
</feature>
<sequence>MQRSGQDSVHIISTPEEDEGDDEDDEEEDEEEEEDQPEYPTTAFSQGEGHGEIQPAEGHQLGWQGGYPPQWPGYPYHPGYPPSGYTQGQSSRESTISSTLLKQNGESCINWKRESENFERSCLFWGYFK</sequence>
<evidence type="ECO:0000313" key="2">
    <source>
        <dbReference type="EMBL" id="CAD2170452.1"/>
    </source>
</evidence>
<evidence type="ECO:0000313" key="3">
    <source>
        <dbReference type="Proteomes" id="UP000580250"/>
    </source>
</evidence>
<accession>A0A6V7V6M3</accession>
<feature type="compositionally biased region" description="Polar residues" evidence="1">
    <location>
        <begin position="86"/>
        <end position="99"/>
    </location>
</feature>
<feature type="region of interest" description="Disordered" evidence="1">
    <location>
        <begin position="1"/>
        <end position="99"/>
    </location>
</feature>